<feature type="compositionally biased region" description="Basic and acidic residues" evidence="1">
    <location>
        <begin position="342"/>
        <end position="351"/>
    </location>
</feature>
<feature type="region of interest" description="Disordered" evidence="1">
    <location>
        <begin position="40"/>
        <end position="105"/>
    </location>
</feature>
<feature type="compositionally biased region" description="Polar residues" evidence="1">
    <location>
        <begin position="51"/>
        <end position="60"/>
    </location>
</feature>
<gene>
    <name evidence="2" type="ORF">RRG08_012221</name>
</gene>
<dbReference type="Proteomes" id="UP001283361">
    <property type="component" value="Unassembled WGS sequence"/>
</dbReference>
<feature type="compositionally biased region" description="Basic residues" evidence="1">
    <location>
        <begin position="41"/>
        <end position="50"/>
    </location>
</feature>
<evidence type="ECO:0000313" key="2">
    <source>
        <dbReference type="EMBL" id="KAK3763487.1"/>
    </source>
</evidence>
<evidence type="ECO:0000313" key="3">
    <source>
        <dbReference type="Proteomes" id="UP001283361"/>
    </source>
</evidence>
<feature type="region of interest" description="Disordered" evidence="1">
    <location>
        <begin position="117"/>
        <end position="190"/>
    </location>
</feature>
<feature type="compositionally biased region" description="Basic residues" evidence="1">
    <location>
        <begin position="223"/>
        <end position="235"/>
    </location>
</feature>
<sequence length="351" mass="37635">MNSEGDYSITCNMDSHHGYPSGPTGTYSTGTLDIYGGFHQQHQHQHHHHTSISGSRSPMDSGQHAGYYGSGDASLSPQLGTPGELPPLSSGGTHHQHHHSTHQGLLSGYASAACSSIHTTRGSSNSNTSHRNQMSGYPHTIPTAHTHHHHHQNNSHQQHHHHQQIHSSSSSNSSNAATTEGITLPHSTTNASNNNLLYSAATQMPHDLVMTANELYHSSTSPHHSHSHQHHHHQHANISTTPNFLEIGAAGSHIGMRSSPGYHHHHSSGPAGTAAGVVDQKYSLQAQLSGHSVITGALTNGYLPPPPPTSSPLKSESGSSQPGLQGKPFRWMTIKRTPAKPGKYENSDHLR</sequence>
<reference evidence="2" key="1">
    <citation type="journal article" date="2023" name="G3 (Bethesda)">
        <title>A reference genome for the long-term kleptoplast-retaining sea slug Elysia crispata morphotype clarki.</title>
        <authorList>
            <person name="Eastman K.E."/>
            <person name="Pendleton A.L."/>
            <person name="Shaikh M.A."/>
            <person name="Suttiyut T."/>
            <person name="Ogas R."/>
            <person name="Tomko P."/>
            <person name="Gavelis G."/>
            <person name="Widhalm J.R."/>
            <person name="Wisecaver J.H."/>
        </authorList>
    </citation>
    <scope>NUCLEOTIDE SEQUENCE</scope>
    <source>
        <strain evidence="2">ECLA1</strain>
    </source>
</reference>
<accession>A0AAE1DAP0</accession>
<name>A0AAE1DAP0_9GAST</name>
<dbReference type="EMBL" id="JAWDGP010004552">
    <property type="protein sequence ID" value="KAK3763487.1"/>
    <property type="molecule type" value="Genomic_DNA"/>
</dbReference>
<evidence type="ECO:0000256" key="1">
    <source>
        <dbReference type="SAM" id="MobiDB-lite"/>
    </source>
</evidence>
<feature type="compositionally biased region" description="Basic residues" evidence="1">
    <location>
        <begin position="145"/>
        <end position="164"/>
    </location>
</feature>
<dbReference type="AlphaFoldDB" id="A0AAE1DAP0"/>
<feature type="compositionally biased region" description="Polar residues" evidence="1">
    <location>
        <begin position="313"/>
        <end position="323"/>
    </location>
</feature>
<feature type="compositionally biased region" description="Polar residues" evidence="1">
    <location>
        <begin position="117"/>
        <end position="135"/>
    </location>
</feature>
<proteinExistence type="predicted"/>
<feature type="compositionally biased region" description="Low complexity" evidence="1">
    <location>
        <begin position="165"/>
        <end position="175"/>
    </location>
</feature>
<feature type="region of interest" description="Disordered" evidence="1">
    <location>
        <begin position="255"/>
        <end position="274"/>
    </location>
</feature>
<protein>
    <submittedName>
        <fullName evidence="2">Uncharacterized protein</fullName>
    </submittedName>
</protein>
<comment type="caution">
    <text evidence="2">The sequence shown here is derived from an EMBL/GenBank/DDBJ whole genome shotgun (WGS) entry which is preliminary data.</text>
</comment>
<feature type="region of interest" description="Disordered" evidence="1">
    <location>
        <begin position="297"/>
        <end position="351"/>
    </location>
</feature>
<feature type="region of interest" description="Disordered" evidence="1">
    <location>
        <begin position="218"/>
        <end position="238"/>
    </location>
</feature>
<keyword evidence="3" id="KW-1185">Reference proteome</keyword>
<organism evidence="2 3">
    <name type="scientific">Elysia crispata</name>
    <name type="common">lettuce slug</name>
    <dbReference type="NCBI Taxonomy" id="231223"/>
    <lineage>
        <taxon>Eukaryota</taxon>
        <taxon>Metazoa</taxon>
        <taxon>Spiralia</taxon>
        <taxon>Lophotrochozoa</taxon>
        <taxon>Mollusca</taxon>
        <taxon>Gastropoda</taxon>
        <taxon>Heterobranchia</taxon>
        <taxon>Euthyneura</taxon>
        <taxon>Panpulmonata</taxon>
        <taxon>Sacoglossa</taxon>
        <taxon>Placobranchoidea</taxon>
        <taxon>Plakobranchidae</taxon>
        <taxon>Elysia</taxon>
    </lineage>
</organism>